<organism evidence="1 2">
    <name type="scientific">Heterostelium pallidum (strain ATCC 26659 / Pp 5 / PN500)</name>
    <name type="common">Cellular slime mold</name>
    <name type="synonym">Polysphondylium pallidum</name>
    <dbReference type="NCBI Taxonomy" id="670386"/>
    <lineage>
        <taxon>Eukaryota</taxon>
        <taxon>Amoebozoa</taxon>
        <taxon>Evosea</taxon>
        <taxon>Eumycetozoa</taxon>
        <taxon>Dictyostelia</taxon>
        <taxon>Acytosteliales</taxon>
        <taxon>Acytosteliaceae</taxon>
        <taxon>Heterostelium</taxon>
    </lineage>
</organism>
<protein>
    <submittedName>
        <fullName evidence="1">Uncharacterized protein</fullName>
    </submittedName>
</protein>
<dbReference type="RefSeq" id="XP_020434542.1">
    <property type="nucleotide sequence ID" value="XM_020575747.1"/>
</dbReference>
<accession>D3B8Q7</accession>
<dbReference type="GeneID" id="31360337"/>
<dbReference type="AlphaFoldDB" id="D3B8Q7"/>
<dbReference type="Proteomes" id="UP000001396">
    <property type="component" value="Unassembled WGS sequence"/>
</dbReference>
<evidence type="ECO:0000313" key="2">
    <source>
        <dbReference type="Proteomes" id="UP000001396"/>
    </source>
</evidence>
<sequence length="121" mass="14022">MILRSGTKNYVQNVKGVQCSPTLLKEIDFLERRSHSRYGARVKTYLFDEYNTSMYKAAKVKAPPDDPNSYVIKYYLDGTKYYINRDFNACLNMVTITEAYLKGIARPTLLCPFKKDNPEDD</sequence>
<proteinExistence type="predicted"/>
<dbReference type="EMBL" id="ADBJ01000020">
    <property type="protein sequence ID" value="EFA82425.1"/>
    <property type="molecule type" value="Genomic_DNA"/>
</dbReference>
<name>D3B8Q7_HETP5</name>
<reference evidence="1 2" key="1">
    <citation type="journal article" date="2011" name="Genome Res.">
        <title>Phylogeny-wide analysis of social amoeba genomes highlights ancient origins for complex intercellular communication.</title>
        <authorList>
            <person name="Heidel A.J."/>
            <person name="Lawal H.M."/>
            <person name="Felder M."/>
            <person name="Schilde C."/>
            <person name="Helps N.R."/>
            <person name="Tunggal B."/>
            <person name="Rivero F."/>
            <person name="John U."/>
            <person name="Schleicher M."/>
            <person name="Eichinger L."/>
            <person name="Platzer M."/>
            <person name="Noegel A.A."/>
            <person name="Schaap P."/>
            <person name="Gloeckner G."/>
        </authorList>
    </citation>
    <scope>NUCLEOTIDE SEQUENCE [LARGE SCALE GENOMIC DNA]</scope>
    <source>
        <strain evidence="2">ATCC 26659 / Pp 5 / PN500</strain>
    </source>
</reference>
<dbReference type="InParanoid" id="D3B8Q7"/>
<gene>
    <name evidence="1" type="ORF">PPL_04850</name>
</gene>
<keyword evidence="2" id="KW-1185">Reference proteome</keyword>
<comment type="caution">
    <text evidence="1">The sequence shown here is derived from an EMBL/GenBank/DDBJ whole genome shotgun (WGS) entry which is preliminary data.</text>
</comment>
<evidence type="ECO:0000313" key="1">
    <source>
        <dbReference type="EMBL" id="EFA82425.1"/>
    </source>
</evidence>